<dbReference type="InterPro" id="IPR050463">
    <property type="entry name" value="Gfo/Idh/MocA_oxidrdct_glycsds"/>
</dbReference>
<dbReference type="Proteomes" id="UP001597151">
    <property type="component" value="Unassembled WGS sequence"/>
</dbReference>
<keyword evidence="1" id="KW-0560">Oxidoreductase</keyword>
<evidence type="ECO:0000259" key="3">
    <source>
        <dbReference type="Pfam" id="PF01408"/>
    </source>
</evidence>
<feature type="region of interest" description="Disordered" evidence="2">
    <location>
        <begin position="343"/>
        <end position="364"/>
    </location>
</feature>
<dbReference type="Pfam" id="PF01408">
    <property type="entry name" value="GFO_IDH_MocA"/>
    <property type="match status" value="1"/>
</dbReference>
<evidence type="ECO:0000313" key="5">
    <source>
        <dbReference type="EMBL" id="MFD1195087.1"/>
    </source>
</evidence>
<keyword evidence="6" id="KW-1185">Reference proteome</keyword>
<evidence type="ECO:0000259" key="4">
    <source>
        <dbReference type="Pfam" id="PF22725"/>
    </source>
</evidence>
<dbReference type="Gene3D" id="3.30.360.10">
    <property type="entry name" value="Dihydrodipicolinate Reductase, domain 2"/>
    <property type="match status" value="1"/>
</dbReference>
<proteinExistence type="predicted"/>
<dbReference type="EMBL" id="JBHTKR010000004">
    <property type="protein sequence ID" value="MFD1195087.1"/>
    <property type="molecule type" value="Genomic_DNA"/>
</dbReference>
<protein>
    <submittedName>
        <fullName evidence="5">Gfo/Idh/MocA family protein</fullName>
    </submittedName>
</protein>
<dbReference type="Gene3D" id="3.40.50.720">
    <property type="entry name" value="NAD(P)-binding Rossmann-like Domain"/>
    <property type="match status" value="1"/>
</dbReference>
<feature type="domain" description="Gfo/Idh/MocA-like oxidoreductase N-terminal" evidence="3">
    <location>
        <begin position="1"/>
        <end position="119"/>
    </location>
</feature>
<organism evidence="5 6">
    <name type="scientific">Seohaeicola saemankumensis</name>
    <dbReference type="NCBI Taxonomy" id="481181"/>
    <lineage>
        <taxon>Bacteria</taxon>
        <taxon>Pseudomonadati</taxon>
        <taxon>Pseudomonadota</taxon>
        <taxon>Alphaproteobacteria</taxon>
        <taxon>Rhodobacterales</taxon>
        <taxon>Roseobacteraceae</taxon>
        <taxon>Seohaeicola</taxon>
    </lineage>
</organism>
<sequence length="364" mass="40751">MRIAVVGLGKMGLSHFAIVNAHPDTETVACEQPGFLADVLRKQLPRTTIHSNYEQMLDTAGLDAVIIATPSSLHGTMVRAALDRGIHVFCEKPFCLDWREAEELSAVAEAKGLINQVGYHYRYVGAFRRMKEIAASGALGQITHVKAEAYGPVVLRPSKQSWRTKKLQGGGCLYDYAAHPLNLLNWIFGAPEHVAGSALLPIFSTETDDQVMSTLSFPEGVLAQVSVNWSDDSYRKMYTRIEMIGTRGRVNADRQECQTYLREEHPALPGMRKGWNLQNTTELTRDPWFYLRGEEYSAQIADFVEAIRDGRPHATENDFRSAAITDRTIDMIVQDSAGVQQPVRQTEESASKTQKRSWFFGIRT</sequence>
<dbReference type="InterPro" id="IPR036291">
    <property type="entry name" value="NAD(P)-bd_dom_sf"/>
</dbReference>
<feature type="domain" description="GFO/IDH/MocA-like oxidoreductase" evidence="4">
    <location>
        <begin position="127"/>
        <end position="250"/>
    </location>
</feature>
<name>A0ABW3TGC3_9RHOB</name>
<reference evidence="6" key="1">
    <citation type="journal article" date="2019" name="Int. J. Syst. Evol. Microbiol.">
        <title>The Global Catalogue of Microorganisms (GCM) 10K type strain sequencing project: providing services to taxonomists for standard genome sequencing and annotation.</title>
        <authorList>
            <consortium name="The Broad Institute Genomics Platform"/>
            <consortium name="The Broad Institute Genome Sequencing Center for Infectious Disease"/>
            <person name="Wu L."/>
            <person name="Ma J."/>
        </authorList>
    </citation>
    <scope>NUCLEOTIDE SEQUENCE [LARGE SCALE GENOMIC DNA]</scope>
    <source>
        <strain evidence="6">CCUG 55328</strain>
    </source>
</reference>
<dbReference type="SUPFAM" id="SSF51735">
    <property type="entry name" value="NAD(P)-binding Rossmann-fold domains"/>
    <property type="match status" value="1"/>
</dbReference>
<dbReference type="PANTHER" id="PTHR43818">
    <property type="entry name" value="BCDNA.GH03377"/>
    <property type="match status" value="1"/>
</dbReference>
<evidence type="ECO:0000256" key="2">
    <source>
        <dbReference type="SAM" id="MobiDB-lite"/>
    </source>
</evidence>
<dbReference type="PANTHER" id="PTHR43818:SF11">
    <property type="entry name" value="BCDNA.GH03377"/>
    <property type="match status" value="1"/>
</dbReference>
<evidence type="ECO:0000256" key="1">
    <source>
        <dbReference type="ARBA" id="ARBA00023002"/>
    </source>
</evidence>
<dbReference type="InterPro" id="IPR055170">
    <property type="entry name" value="GFO_IDH_MocA-like_dom"/>
</dbReference>
<comment type="caution">
    <text evidence="5">The sequence shown here is derived from an EMBL/GenBank/DDBJ whole genome shotgun (WGS) entry which is preliminary data.</text>
</comment>
<dbReference type="InterPro" id="IPR000683">
    <property type="entry name" value="Gfo/Idh/MocA-like_OxRdtase_N"/>
</dbReference>
<dbReference type="Pfam" id="PF22725">
    <property type="entry name" value="GFO_IDH_MocA_C3"/>
    <property type="match status" value="1"/>
</dbReference>
<accession>A0ABW3TGC3</accession>
<evidence type="ECO:0000313" key="6">
    <source>
        <dbReference type="Proteomes" id="UP001597151"/>
    </source>
</evidence>
<dbReference type="RefSeq" id="WP_380791428.1">
    <property type="nucleotide sequence ID" value="NZ_JBHTKR010000004.1"/>
</dbReference>
<gene>
    <name evidence="5" type="ORF">ACFQ3C_10435</name>
</gene>
<dbReference type="SUPFAM" id="SSF55347">
    <property type="entry name" value="Glyceraldehyde-3-phosphate dehydrogenase-like, C-terminal domain"/>
    <property type="match status" value="1"/>
</dbReference>